<protein>
    <submittedName>
        <fullName evidence="2">Uncharacterized protein</fullName>
    </submittedName>
</protein>
<dbReference type="EMBL" id="JANPWB010000004">
    <property type="protein sequence ID" value="KAJ1190693.1"/>
    <property type="molecule type" value="Genomic_DNA"/>
</dbReference>
<keyword evidence="3" id="KW-1185">Reference proteome</keyword>
<comment type="caution">
    <text evidence="2">The sequence shown here is derived from an EMBL/GenBank/DDBJ whole genome shotgun (WGS) entry which is preliminary data.</text>
</comment>
<reference evidence="2" key="1">
    <citation type="journal article" date="2022" name="bioRxiv">
        <title>Sequencing and chromosome-scale assembly of the giantPleurodeles waltlgenome.</title>
        <authorList>
            <person name="Brown T."/>
            <person name="Elewa A."/>
            <person name="Iarovenko S."/>
            <person name="Subramanian E."/>
            <person name="Araus A.J."/>
            <person name="Petzold A."/>
            <person name="Susuki M."/>
            <person name="Suzuki K.-i.T."/>
            <person name="Hayashi T."/>
            <person name="Toyoda A."/>
            <person name="Oliveira C."/>
            <person name="Osipova E."/>
            <person name="Leigh N.D."/>
            <person name="Simon A."/>
            <person name="Yun M.H."/>
        </authorList>
    </citation>
    <scope>NUCLEOTIDE SEQUENCE</scope>
    <source>
        <strain evidence="2">20211129_DDA</strain>
        <tissue evidence="2">Liver</tissue>
    </source>
</reference>
<evidence type="ECO:0000256" key="1">
    <source>
        <dbReference type="SAM" id="MobiDB-lite"/>
    </source>
</evidence>
<organism evidence="2 3">
    <name type="scientific">Pleurodeles waltl</name>
    <name type="common">Iberian ribbed newt</name>
    <dbReference type="NCBI Taxonomy" id="8319"/>
    <lineage>
        <taxon>Eukaryota</taxon>
        <taxon>Metazoa</taxon>
        <taxon>Chordata</taxon>
        <taxon>Craniata</taxon>
        <taxon>Vertebrata</taxon>
        <taxon>Euteleostomi</taxon>
        <taxon>Amphibia</taxon>
        <taxon>Batrachia</taxon>
        <taxon>Caudata</taxon>
        <taxon>Salamandroidea</taxon>
        <taxon>Salamandridae</taxon>
        <taxon>Pleurodelinae</taxon>
        <taxon>Pleurodeles</taxon>
    </lineage>
</organism>
<gene>
    <name evidence="2" type="ORF">NDU88_000015</name>
</gene>
<proteinExistence type="predicted"/>
<feature type="region of interest" description="Disordered" evidence="1">
    <location>
        <begin position="106"/>
        <end position="130"/>
    </location>
</feature>
<dbReference type="Proteomes" id="UP001066276">
    <property type="component" value="Chromosome 2_2"/>
</dbReference>
<dbReference type="AlphaFoldDB" id="A0AAV7UPB5"/>
<evidence type="ECO:0000313" key="2">
    <source>
        <dbReference type="EMBL" id="KAJ1190693.1"/>
    </source>
</evidence>
<feature type="region of interest" description="Disordered" evidence="1">
    <location>
        <begin position="199"/>
        <end position="238"/>
    </location>
</feature>
<evidence type="ECO:0000313" key="3">
    <source>
        <dbReference type="Proteomes" id="UP001066276"/>
    </source>
</evidence>
<name>A0AAV7UPB5_PLEWA</name>
<accession>A0AAV7UPB5</accession>
<sequence>MRGPQLCTPGPGGYPQVGEWVTALPCRGAAAQPQVLFTSAAVQNLLTPVHQSGLTSRSLLHALVGVLRATLPSQGLNHTARAARLFKGLCLHTWAPGDCRRLRVARPPREVEKMGRKKQGGGQEPQGRPRKYVEAPHWAHPAHSVHHRRPLRTSRLSRGVPLLPQPWHSPPEGPCPHCHLSQGARALHCHVDTLLSPRPRHWPAPTTPMARRPPPLSAADSATAASKGGRQHPGLRREKAPTPLLAALLFLSMRAAAQITGRDPRGQD</sequence>